<evidence type="ECO:0000313" key="1">
    <source>
        <dbReference type="EMBL" id="SIO39590.1"/>
    </source>
</evidence>
<proteinExistence type="predicted"/>
<dbReference type="InterPro" id="IPR052913">
    <property type="entry name" value="Glycopeptide_resist_protein"/>
</dbReference>
<gene>
    <name evidence="1" type="ORF">SAMN05421769_4134</name>
</gene>
<accession>A0A1N6J5K8</accession>
<protein>
    <submittedName>
        <fullName evidence="1">Vancomycin resistance protein VanW</fullName>
    </submittedName>
</protein>
<reference evidence="2" key="1">
    <citation type="submission" date="2016-12" db="EMBL/GenBank/DDBJ databases">
        <authorList>
            <person name="Varghese N."/>
            <person name="Submissions S."/>
        </authorList>
    </citation>
    <scope>NUCLEOTIDE SEQUENCE [LARGE SCALE GENOMIC DNA]</scope>
    <source>
        <strain evidence="2">DSM 16779</strain>
    </source>
</reference>
<dbReference type="Proteomes" id="UP000184782">
    <property type="component" value="Unassembled WGS sequence"/>
</dbReference>
<keyword evidence="2" id="KW-1185">Reference proteome</keyword>
<dbReference type="PANTHER" id="PTHR35788:SF1">
    <property type="entry name" value="EXPORTED PROTEIN"/>
    <property type="match status" value="1"/>
</dbReference>
<dbReference type="STRING" id="59733.SAMN05421769_4134"/>
<sequence>MQNISEKMGILSNCRSEKTMKQFIKDSLPYQWKLQYRLLQRFFHEQKSNHFYSKIYSENDIGNHQTEFKQTIRKGDFYENKIHNLKIASEKINNLIIQPNEVFSFWKTVGKPSKQNNFKEGRNLIKNNISQDFGGGICQFSSILYYSTLQFGLEILERHPHSVDIYKEDERFTPLGSDSTVVFGYKDLQIKNNFPFPVQFKCRVHENQLCFTIISQNEIKLNTINFKYHEIENGVWVETLINDRSLFKNFYIRL</sequence>
<dbReference type="AlphaFoldDB" id="A0A1N6J5K8"/>
<dbReference type="PANTHER" id="PTHR35788">
    <property type="entry name" value="EXPORTED PROTEIN-RELATED"/>
    <property type="match status" value="1"/>
</dbReference>
<dbReference type="InterPro" id="IPR007391">
    <property type="entry name" value="Vancomycin_resist_VanW"/>
</dbReference>
<name>A0A1N6J5K8_9FLAO</name>
<evidence type="ECO:0000313" key="2">
    <source>
        <dbReference type="Proteomes" id="UP000184782"/>
    </source>
</evidence>
<dbReference type="Pfam" id="PF04294">
    <property type="entry name" value="VanW"/>
    <property type="match status" value="1"/>
</dbReference>
<organism evidence="1 2">
    <name type="scientific">Chryseobacterium scophthalmum</name>
    <dbReference type="NCBI Taxonomy" id="59733"/>
    <lineage>
        <taxon>Bacteria</taxon>
        <taxon>Pseudomonadati</taxon>
        <taxon>Bacteroidota</taxon>
        <taxon>Flavobacteriia</taxon>
        <taxon>Flavobacteriales</taxon>
        <taxon>Weeksellaceae</taxon>
        <taxon>Chryseobacterium group</taxon>
        <taxon>Chryseobacterium</taxon>
    </lineage>
</organism>
<dbReference type="EMBL" id="FSRQ01000006">
    <property type="protein sequence ID" value="SIO39590.1"/>
    <property type="molecule type" value="Genomic_DNA"/>
</dbReference>